<evidence type="ECO:0000256" key="1">
    <source>
        <dbReference type="ARBA" id="ARBA00004141"/>
    </source>
</evidence>
<keyword evidence="9" id="KW-1185">Reference proteome</keyword>
<dbReference type="EMBL" id="KB908833">
    <property type="protein sequence ID" value="EOA83386.1"/>
    <property type="molecule type" value="Genomic_DNA"/>
</dbReference>
<dbReference type="STRING" id="671987.R0IE15"/>
<keyword evidence="4 6" id="KW-0472">Membrane</keyword>
<proteinExistence type="inferred from homology"/>
<dbReference type="GeneID" id="19403809"/>
<feature type="domain" description="Rhodopsin" evidence="7">
    <location>
        <begin position="192"/>
        <end position="277"/>
    </location>
</feature>
<dbReference type="GO" id="GO:0016020">
    <property type="term" value="C:membrane"/>
    <property type="evidence" value="ECO:0007669"/>
    <property type="project" value="UniProtKB-SubCell"/>
</dbReference>
<feature type="transmembrane region" description="Helical" evidence="6">
    <location>
        <begin position="111"/>
        <end position="136"/>
    </location>
</feature>
<keyword evidence="2 6" id="KW-0812">Transmembrane</keyword>
<feature type="transmembrane region" description="Helical" evidence="6">
    <location>
        <begin position="255"/>
        <end position="273"/>
    </location>
</feature>
<reference evidence="8 9" key="1">
    <citation type="journal article" date="2012" name="PLoS Pathog.">
        <title>Diverse lifestyles and strategies of plant pathogenesis encoded in the genomes of eighteen Dothideomycetes fungi.</title>
        <authorList>
            <person name="Ohm R.A."/>
            <person name="Feau N."/>
            <person name="Henrissat B."/>
            <person name="Schoch C.L."/>
            <person name="Horwitz B.A."/>
            <person name="Barry K.W."/>
            <person name="Condon B.J."/>
            <person name="Copeland A.C."/>
            <person name="Dhillon B."/>
            <person name="Glaser F."/>
            <person name="Hesse C.N."/>
            <person name="Kosti I."/>
            <person name="LaButti K."/>
            <person name="Lindquist E.A."/>
            <person name="Lucas S."/>
            <person name="Salamov A.A."/>
            <person name="Bradshaw R.E."/>
            <person name="Ciuffetti L."/>
            <person name="Hamelin R.C."/>
            <person name="Kema G.H.J."/>
            <person name="Lawrence C."/>
            <person name="Scott J.A."/>
            <person name="Spatafora J.W."/>
            <person name="Turgeon B.G."/>
            <person name="de Wit P.J.G.M."/>
            <person name="Zhong S."/>
            <person name="Goodwin S.B."/>
            <person name="Grigoriev I.V."/>
        </authorList>
    </citation>
    <scope>NUCLEOTIDE SEQUENCE [LARGE SCALE GENOMIC DNA]</scope>
    <source>
        <strain evidence="9">28A</strain>
    </source>
</reference>
<dbReference type="eggNOG" id="ENOG502SNI4">
    <property type="taxonomic scope" value="Eukaryota"/>
</dbReference>
<dbReference type="AlphaFoldDB" id="R0IE15"/>
<organism evidence="8 9">
    <name type="scientific">Exserohilum turcicum (strain 28A)</name>
    <name type="common">Northern leaf blight fungus</name>
    <name type="synonym">Setosphaeria turcica</name>
    <dbReference type="NCBI Taxonomy" id="671987"/>
    <lineage>
        <taxon>Eukaryota</taxon>
        <taxon>Fungi</taxon>
        <taxon>Dikarya</taxon>
        <taxon>Ascomycota</taxon>
        <taxon>Pezizomycotina</taxon>
        <taxon>Dothideomycetes</taxon>
        <taxon>Pleosporomycetidae</taxon>
        <taxon>Pleosporales</taxon>
        <taxon>Pleosporineae</taxon>
        <taxon>Pleosporaceae</taxon>
        <taxon>Exserohilum</taxon>
    </lineage>
</organism>
<dbReference type="PANTHER" id="PTHR33048">
    <property type="entry name" value="PTH11-LIKE INTEGRAL MEMBRANE PROTEIN (AFU_ORTHOLOGUE AFUA_5G11245)"/>
    <property type="match status" value="1"/>
</dbReference>
<dbReference type="HOGENOM" id="CLU_028200_3_1_1"/>
<accession>R0IE15</accession>
<dbReference type="Pfam" id="PF20684">
    <property type="entry name" value="Fung_rhodopsin"/>
    <property type="match status" value="2"/>
</dbReference>
<keyword evidence="3 6" id="KW-1133">Transmembrane helix</keyword>
<dbReference type="OrthoDB" id="5022096at2759"/>
<dbReference type="Proteomes" id="UP000016935">
    <property type="component" value="Unassembled WGS sequence"/>
</dbReference>
<feature type="domain" description="Rhodopsin" evidence="7">
    <location>
        <begin position="40"/>
        <end position="167"/>
    </location>
</feature>
<evidence type="ECO:0000313" key="9">
    <source>
        <dbReference type="Proteomes" id="UP000016935"/>
    </source>
</evidence>
<feature type="transmembrane region" description="Helical" evidence="6">
    <location>
        <begin position="223"/>
        <end position="243"/>
    </location>
</feature>
<dbReference type="PANTHER" id="PTHR33048:SF167">
    <property type="entry name" value="INTEGRAL MEMBRANE PROTEIN"/>
    <property type="match status" value="1"/>
</dbReference>
<evidence type="ECO:0000313" key="8">
    <source>
        <dbReference type="EMBL" id="EOA83386.1"/>
    </source>
</evidence>
<evidence type="ECO:0000256" key="5">
    <source>
        <dbReference type="ARBA" id="ARBA00038359"/>
    </source>
</evidence>
<name>R0IE15_EXST2</name>
<feature type="transmembrane region" description="Helical" evidence="6">
    <location>
        <begin position="193"/>
        <end position="211"/>
    </location>
</feature>
<evidence type="ECO:0000256" key="4">
    <source>
        <dbReference type="ARBA" id="ARBA00023136"/>
    </source>
</evidence>
<feature type="transmembrane region" description="Helical" evidence="6">
    <location>
        <begin position="82"/>
        <end position="104"/>
    </location>
</feature>
<evidence type="ECO:0000256" key="3">
    <source>
        <dbReference type="ARBA" id="ARBA00022989"/>
    </source>
</evidence>
<dbReference type="InterPro" id="IPR052337">
    <property type="entry name" value="SAT4-like"/>
</dbReference>
<reference evidence="8 9" key="2">
    <citation type="journal article" date="2013" name="PLoS Genet.">
        <title>Comparative genome structure, secondary metabolite, and effector coding capacity across Cochliobolus pathogens.</title>
        <authorList>
            <person name="Condon B.J."/>
            <person name="Leng Y."/>
            <person name="Wu D."/>
            <person name="Bushley K.E."/>
            <person name="Ohm R.A."/>
            <person name="Otillar R."/>
            <person name="Martin J."/>
            <person name="Schackwitz W."/>
            <person name="Grimwood J."/>
            <person name="MohdZainudin N."/>
            <person name="Xue C."/>
            <person name="Wang R."/>
            <person name="Manning V.A."/>
            <person name="Dhillon B."/>
            <person name="Tu Z.J."/>
            <person name="Steffenson B.J."/>
            <person name="Salamov A."/>
            <person name="Sun H."/>
            <person name="Lowry S."/>
            <person name="LaButti K."/>
            <person name="Han J."/>
            <person name="Copeland A."/>
            <person name="Lindquist E."/>
            <person name="Barry K."/>
            <person name="Schmutz J."/>
            <person name="Baker S.E."/>
            <person name="Ciuffetti L.M."/>
            <person name="Grigoriev I.V."/>
            <person name="Zhong S."/>
            <person name="Turgeon B.G."/>
        </authorList>
    </citation>
    <scope>NUCLEOTIDE SEQUENCE [LARGE SCALE GENOMIC DNA]</scope>
    <source>
        <strain evidence="9">28A</strain>
    </source>
</reference>
<evidence type="ECO:0000256" key="6">
    <source>
        <dbReference type="SAM" id="Phobius"/>
    </source>
</evidence>
<gene>
    <name evidence="8" type="ORF">SETTUDRAFT_33681</name>
</gene>
<sequence length="345" mass="38473">MYHDSRHSCVEITPMKMSAERLLAYSITHRFVSRLGPLQIVKSFGKDDWAIIVALISFGLGNRLEVLEENVTSYRRLLLARLLHQVFVVLAIGLVKISICMFLLRLVTKKLYVWFLWGMVAFMSAFTIASVLTIVLQCDSISAAWDYSLRLPPMEVGHSKCYSLNTFKHIGLFNGGMRIMKHTPPNLVADDTVIHILTDVLLALLPTLLIWRLHMVRRVRLSLIAVLSIGILAAIAGIIRQVSAGPLDEYDAYSIWNLVELHLGIVAASLPALKRIFIKVFETIGSAASAARTAKYDVSNSIVLPSYGNATAVRGAWKLEDTSQIDVLCARDNIRVTREVQVDQG</sequence>
<evidence type="ECO:0000259" key="7">
    <source>
        <dbReference type="Pfam" id="PF20684"/>
    </source>
</evidence>
<protein>
    <recommendedName>
        <fullName evidence="7">Rhodopsin domain-containing protein</fullName>
    </recommendedName>
</protein>
<dbReference type="RefSeq" id="XP_008028819.1">
    <property type="nucleotide sequence ID" value="XM_008030628.1"/>
</dbReference>
<dbReference type="InterPro" id="IPR049326">
    <property type="entry name" value="Rhodopsin_dom_fungi"/>
</dbReference>
<comment type="similarity">
    <text evidence="5">Belongs to the SAT4 family.</text>
</comment>
<evidence type="ECO:0000256" key="2">
    <source>
        <dbReference type="ARBA" id="ARBA00022692"/>
    </source>
</evidence>
<comment type="subcellular location">
    <subcellularLocation>
        <location evidence="1">Membrane</location>
        <topology evidence="1">Multi-pass membrane protein</topology>
    </subcellularLocation>
</comment>